<dbReference type="GO" id="GO:0008773">
    <property type="term" value="F:[protein-PII] uridylyltransferase activity"/>
    <property type="evidence" value="ECO:0007669"/>
    <property type="project" value="UniProtKB-UniRule"/>
</dbReference>
<dbReference type="InterPro" id="IPR006674">
    <property type="entry name" value="HD_domain"/>
</dbReference>
<dbReference type="EMBL" id="MABE01000099">
    <property type="protein sequence ID" value="OUS41283.1"/>
    <property type="molecule type" value="Genomic_DNA"/>
</dbReference>
<evidence type="ECO:0000256" key="1">
    <source>
        <dbReference type="ARBA" id="ARBA00022679"/>
    </source>
</evidence>
<dbReference type="PROSITE" id="PS51831">
    <property type="entry name" value="HD"/>
    <property type="match status" value="1"/>
</dbReference>
<comment type="catalytic activity">
    <reaction evidence="8">
        <text>[protein-PII]-uridylyl-L-tyrosine + H2O = [protein-PII]-L-tyrosine + UMP + H(+)</text>
        <dbReference type="Rhea" id="RHEA:48600"/>
        <dbReference type="Rhea" id="RHEA-COMP:12147"/>
        <dbReference type="Rhea" id="RHEA-COMP:12148"/>
        <dbReference type="ChEBI" id="CHEBI:15377"/>
        <dbReference type="ChEBI" id="CHEBI:15378"/>
        <dbReference type="ChEBI" id="CHEBI:46858"/>
        <dbReference type="ChEBI" id="CHEBI:57865"/>
        <dbReference type="ChEBI" id="CHEBI:90602"/>
    </reaction>
</comment>
<dbReference type="SUPFAM" id="SSF81301">
    <property type="entry name" value="Nucleotidyltransferase"/>
    <property type="match status" value="1"/>
</dbReference>
<evidence type="ECO:0000256" key="7">
    <source>
        <dbReference type="ARBA" id="ARBA00047968"/>
    </source>
</evidence>
<feature type="domain" description="ACT" evidence="9">
    <location>
        <begin position="727"/>
        <end position="813"/>
    </location>
</feature>
<dbReference type="InterPro" id="IPR013546">
    <property type="entry name" value="PII_UdlTrfase/GS_AdlTrfase"/>
</dbReference>
<evidence type="ECO:0000256" key="2">
    <source>
        <dbReference type="ARBA" id="ARBA00022695"/>
    </source>
</evidence>
<name>A0A1Y5HZQ2_OLEAN</name>
<evidence type="ECO:0000313" key="11">
    <source>
        <dbReference type="EMBL" id="OUS41283.1"/>
    </source>
</evidence>
<feature type="region of interest" description="Uridylyltransferase" evidence="8">
    <location>
        <begin position="1"/>
        <end position="363"/>
    </location>
</feature>
<comment type="activity regulation">
    <text evidence="8">Uridylyltransferase (UTase) activity is inhibited by glutamine, while glutamine activates uridylyl-removing (UR) activity.</text>
</comment>
<accession>A0A1Y5HZQ2</accession>
<comment type="function">
    <text evidence="8">Modifies, by uridylylation and deuridylylation, the PII regulatory proteins (GlnB and homologs), in response to the nitrogen status of the cell that GlnD senses through the glutamine level. Under low glutamine levels, catalyzes the conversion of the PII proteins and UTP to PII-UMP and PPi, while under higher glutamine levels, GlnD hydrolyzes PII-UMP to PII and UMP (deuridylylation). Thus, controls uridylylation state and activity of the PII proteins, and plays an important role in the regulation of nitrogen metabolism.</text>
</comment>
<dbReference type="CDD" id="cd05401">
    <property type="entry name" value="NT_GlnE_GlnD_like"/>
    <property type="match status" value="1"/>
</dbReference>
<dbReference type="PROSITE" id="PS51671">
    <property type="entry name" value="ACT"/>
    <property type="match status" value="2"/>
</dbReference>
<evidence type="ECO:0000256" key="4">
    <source>
        <dbReference type="ARBA" id="ARBA00022801"/>
    </source>
</evidence>
<evidence type="ECO:0000259" key="10">
    <source>
        <dbReference type="PROSITE" id="PS51831"/>
    </source>
</evidence>
<evidence type="ECO:0000259" key="9">
    <source>
        <dbReference type="PROSITE" id="PS51671"/>
    </source>
</evidence>
<protein>
    <recommendedName>
        <fullName evidence="8">Bifunctional uridylyltransferase/uridylyl-removing enzyme</fullName>
        <shortName evidence="8">UTase/UR</shortName>
    </recommendedName>
    <alternativeName>
        <fullName evidence="8">Bifunctional [protein-PII] modification enzyme</fullName>
    </alternativeName>
    <alternativeName>
        <fullName evidence="8">Bifunctional nitrogen sensor protein</fullName>
    </alternativeName>
    <domain>
        <recommendedName>
            <fullName evidence="8">[Protein-PII] uridylyltransferase</fullName>
            <shortName evidence="8">PII uridylyltransferase</shortName>
            <shortName evidence="8">UTase</shortName>
            <ecNumber evidence="8">2.7.7.59</ecNumber>
        </recommendedName>
    </domain>
    <domain>
        <recommendedName>
            <fullName evidence="8">[Protein-PII]-UMP uridylyl-removing enzyme</fullName>
            <shortName evidence="8">UR</shortName>
            <ecNumber evidence="8">3.1.4.-</ecNumber>
        </recommendedName>
    </domain>
</protein>
<organism evidence="11 12">
    <name type="scientific">Oleispira antarctica</name>
    <dbReference type="NCBI Taxonomy" id="188908"/>
    <lineage>
        <taxon>Bacteria</taxon>
        <taxon>Pseudomonadati</taxon>
        <taxon>Pseudomonadota</taxon>
        <taxon>Gammaproteobacteria</taxon>
        <taxon>Oceanospirillales</taxon>
        <taxon>Oceanospirillaceae</taxon>
        <taxon>Oleispira</taxon>
    </lineage>
</organism>
<dbReference type="InterPro" id="IPR002912">
    <property type="entry name" value="ACT_dom"/>
</dbReference>
<comment type="catalytic activity">
    <reaction evidence="7">
        <text>guanosine 3',5'-bis(diphosphate) + H2O = GDP + diphosphate + H(+)</text>
        <dbReference type="Rhea" id="RHEA:14253"/>
        <dbReference type="ChEBI" id="CHEBI:15377"/>
        <dbReference type="ChEBI" id="CHEBI:15378"/>
        <dbReference type="ChEBI" id="CHEBI:33019"/>
        <dbReference type="ChEBI" id="CHEBI:58189"/>
        <dbReference type="ChEBI" id="CHEBI:77828"/>
        <dbReference type="EC" id="3.1.7.2"/>
    </reaction>
</comment>
<dbReference type="SMART" id="SM00471">
    <property type="entry name" value="HDc"/>
    <property type="match status" value="1"/>
</dbReference>
<comment type="domain">
    <text evidence="8">Has four distinct domains: an N-terminal nucleotidyltransferase (NT) domain responsible for UTase activity, a central HD domain that encodes UR activity, and two C-terminal ACT domains that seem to have a role in glutamine sensing.</text>
</comment>
<comment type="similarity">
    <text evidence="8">Belongs to the GlnD family.</text>
</comment>
<dbReference type="Gene3D" id="3.30.460.10">
    <property type="entry name" value="Beta Polymerase, domain 2"/>
    <property type="match status" value="1"/>
</dbReference>
<dbReference type="Pfam" id="PF08335">
    <property type="entry name" value="GlnD_UR_UTase"/>
    <property type="match status" value="1"/>
</dbReference>
<keyword evidence="3" id="KW-0677">Repeat</keyword>
<dbReference type="InterPro" id="IPR043519">
    <property type="entry name" value="NT_sf"/>
</dbReference>
<dbReference type="SUPFAM" id="SSF55021">
    <property type="entry name" value="ACT-like"/>
    <property type="match status" value="2"/>
</dbReference>
<reference evidence="12" key="1">
    <citation type="journal article" date="2017" name="Proc. Natl. Acad. Sci. U.S.A.">
        <title>Simulation of Deepwater Horizon oil plume reveals substrate specialization within a complex community of hydrocarbon degraders.</title>
        <authorList>
            <person name="Hu P."/>
            <person name="Dubinsky E.A."/>
            <person name="Probst A.J."/>
            <person name="Wang J."/>
            <person name="Sieber C.M.K."/>
            <person name="Tom L.M."/>
            <person name="Gardinali P."/>
            <person name="Banfield J.F."/>
            <person name="Atlas R.M."/>
            <person name="Andersen G.L."/>
        </authorList>
    </citation>
    <scope>NUCLEOTIDE SEQUENCE [LARGE SCALE GENOMIC DNA]</scope>
</reference>
<dbReference type="Pfam" id="PF01909">
    <property type="entry name" value="NTP_transf_2"/>
    <property type="match status" value="1"/>
</dbReference>
<dbReference type="EC" id="3.1.4.-" evidence="8"/>
<evidence type="ECO:0000256" key="8">
    <source>
        <dbReference type="HAMAP-Rule" id="MF_00277"/>
    </source>
</evidence>
<keyword evidence="6 8" id="KW-0511">Multifunctional enzyme</keyword>
<dbReference type="PANTHER" id="PTHR47320:SF1">
    <property type="entry name" value="BIFUNCTIONAL URIDYLYLTRANSFERASE_URIDYLYL-REMOVING ENZYME"/>
    <property type="match status" value="1"/>
</dbReference>
<evidence type="ECO:0000256" key="6">
    <source>
        <dbReference type="ARBA" id="ARBA00023268"/>
    </source>
</evidence>
<comment type="caution">
    <text evidence="11">The sequence shown here is derived from an EMBL/GenBank/DDBJ whole genome shotgun (WGS) entry which is preliminary data.</text>
</comment>
<dbReference type="PANTHER" id="PTHR47320">
    <property type="entry name" value="BIFUNCTIONAL URIDYLYLTRANSFERASE/URIDYLYL-REMOVING ENZYME"/>
    <property type="match status" value="1"/>
</dbReference>
<dbReference type="Gene3D" id="1.10.3090.10">
    <property type="entry name" value="cca-adding enzyme, domain 2"/>
    <property type="match status" value="1"/>
</dbReference>
<dbReference type="EC" id="2.7.7.59" evidence="8"/>
<comment type="cofactor">
    <cofactor evidence="8">
        <name>Mg(2+)</name>
        <dbReference type="ChEBI" id="CHEBI:18420"/>
    </cofactor>
</comment>
<dbReference type="PIRSF" id="PIRSF006288">
    <property type="entry name" value="PII_uridyltransf"/>
    <property type="match status" value="1"/>
</dbReference>
<dbReference type="InterPro" id="IPR002934">
    <property type="entry name" value="Polymerase_NTP_transf_dom"/>
</dbReference>
<keyword evidence="5 8" id="KW-0460">Magnesium</keyword>
<dbReference type="InterPro" id="IPR045865">
    <property type="entry name" value="ACT-like_dom_sf"/>
</dbReference>
<evidence type="ECO:0000256" key="5">
    <source>
        <dbReference type="ARBA" id="ARBA00022842"/>
    </source>
</evidence>
<dbReference type="SUPFAM" id="SSF81593">
    <property type="entry name" value="Nucleotidyltransferase substrate binding subunit/domain"/>
    <property type="match status" value="1"/>
</dbReference>
<keyword evidence="4 8" id="KW-0378">Hydrolase</keyword>
<dbReference type="NCBIfam" id="TIGR01693">
    <property type="entry name" value="UTase_glnD"/>
    <property type="match status" value="1"/>
</dbReference>
<dbReference type="InterPro" id="IPR010043">
    <property type="entry name" value="UTase/UR"/>
</dbReference>
<comment type="caution">
    <text evidence="8">Lacks conserved residue(s) required for the propagation of feature annotation.</text>
</comment>
<dbReference type="GO" id="GO:0008081">
    <property type="term" value="F:phosphoric diester hydrolase activity"/>
    <property type="evidence" value="ECO:0007669"/>
    <property type="project" value="UniProtKB-UniRule"/>
</dbReference>
<dbReference type="InterPro" id="IPR003607">
    <property type="entry name" value="HD/PDEase_dom"/>
</dbReference>
<dbReference type="GO" id="GO:0006808">
    <property type="term" value="P:regulation of nitrogen utilization"/>
    <property type="evidence" value="ECO:0007669"/>
    <property type="project" value="UniProtKB-UniRule"/>
</dbReference>
<dbReference type="CDD" id="cd00077">
    <property type="entry name" value="HDc"/>
    <property type="match status" value="1"/>
</dbReference>
<dbReference type="AlphaFoldDB" id="A0A1Y5HZQ2"/>
<dbReference type="CDD" id="cd04899">
    <property type="entry name" value="ACT_ACR-UUR-like_2"/>
    <property type="match status" value="1"/>
</dbReference>
<feature type="domain" description="ACT" evidence="9">
    <location>
        <begin position="837"/>
        <end position="916"/>
    </location>
</feature>
<keyword evidence="2 8" id="KW-0548">Nucleotidyltransferase</keyword>
<dbReference type="HAMAP" id="MF_00277">
    <property type="entry name" value="PII_uridylyl_transf"/>
    <property type="match status" value="1"/>
</dbReference>
<evidence type="ECO:0000313" key="12">
    <source>
        <dbReference type="Proteomes" id="UP000227088"/>
    </source>
</evidence>
<dbReference type="SUPFAM" id="SSF109604">
    <property type="entry name" value="HD-domain/PDEase-like"/>
    <property type="match status" value="1"/>
</dbReference>
<dbReference type="CDD" id="cd04900">
    <property type="entry name" value="ACT_UUR-like_1"/>
    <property type="match status" value="1"/>
</dbReference>
<dbReference type="GO" id="GO:0008893">
    <property type="term" value="F:guanosine-3',5'-bis(diphosphate) 3'-diphosphatase activity"/>
    <property type="evidence" value="ECO:0007669"/>
    <property type="project" value="UniProtKB-EC"/>
</dbReference>
<gene>
    <name evidence="8" type="primary">glnD</name>
    <name evidence="11" type="ORF">A9R00_01710</name>
</gene>
<evidence type="ECO:0000256" key="3">
    <source>
        <dbReference type="ARBA" id="ARBA00022737"/>
    </source>
</evidence>
<sequence>MAADKTTVDLPNIDLPSIDNEALLLQLSAAISPLPIVKPLLAEIKQQCHDYFRQTLDATTLVAHRCKLIDQILFCLWQNSGFNTELDSADTENTDSANIALLAVGGYGRGELQPHSDIDLLIVLENETAFDKHKEALQSFITLLWDLKLDIGHSVRTLDECVTEAEKDLTIITNMMEVRTLAGDETLLKQLQKKTDPRTIWSGPEFFEAKWEELKKRHAKHEDTEYNLEPNVKNSPGTLRDIQTINWMAMRHFGHDDLEELRQYKFLTEFELSLYQRSTEFLWQLRYALHMISDREEDRLLFDLQIDIAKILGFCDDEEMLGVERMMLQFYRNQLALTELTDILLVHIKDDIFGDCGADSIEKIDDDIYICNGYLRLTDPQKLPEKPELLLRIFVELAKRSHAQGMHSSTIRALHDHRDLIDQEFREKPLHNQLFMQLLKNDLQVSSTLRRMMHYGILGRYIPEFGSIIGHMQYDLFHIYTVDEHSLRMVQMLRRYRYFDERELFPLASNLIHKIKRKDVLYITALLHDAGKMCRGEHEVAGAEIAKVFCQQHKLTQYDANMVEWLVRNHLLMSQASQRIDINNPEDIHQFALEVGDMDHLQHLFLVSVADIYSTNPKLWTGWRAEQMRTLYYNTKQAFRRGLNNSMGKDQLISAIQNEALYELEQLDIDEAHARAIWDEPGDDYFLREGADNIIWHTQIITDHGFSESPLVAIRETSDIEFDGATQIFIFMKDQPNLFAVTTATLDQLNLSIQDARIMTSNNRNAVDTYIVLDENGDSIGNDPVRIEQIKNTLTHALSTPEEYSSVIQRRTPRMLKLFQIPTQVTISNDPVMKRTVLEVTAADRPGLLARMGEFFMQHNLLMHGAKIMTEGEKISDVFFISDSDDNPISDPDLCLRIQEGICQALDQQVEAQSQV</sequence>
<proteinExistence type="inferred from homology"/>
<keyword evidence="1 8" id="KW-0808">Transferase</keyword>
<feature type="domain" description="HD" evidence="10">
    <location>
        <begin position="482"/>
        <end position="604"/>
    </location>
</feature>
<comment type="catalytic activity">
    <reaction evidence="8">
        <text>[protein-PII]-L-tyrosine + UTP = [protein-PII]-uridylyl-L-tyrosine + diphosphate</text>
        <dbReference type="Rhea" id="RHEA:13673"/>
        <dbReference type="Rhea" id="RHEA-COMP:12147"/>
        <dbReference type="Rhea" id="RHEA-COMP:12148"/>
        <dbReference type="ChEBI" id="CHEBI:33019"/>
        <dbReference type="ChEBI" id="CHEBI:46398"/>
        <dbReference type="ChEBI" id="CHEBI:46858"/>
        <dbReference type="ChEBI" id="CHEBI:90602"/>
        <dbReference type="EC" id="2.7.7.59"/>
    </reaction>
</comment>
<dbReference type="Proteomes" id="UP000227088">
    <property type="component" value="Unassembled WGS sequence"/>
</dbReference>
<dbReference type="Pfam" id="PF01966">
    <property type="entry name" value="HD"/>
    <property type="match status" value="1"/>
</dbReference>